<keyword evidence="3" id="KW-1185">Reference proteome</keyword>
<feature type="region of interest" description="Disordered" evidence="1">
    <location>
        <begin position="1"/>
        <end position="20"/>
    </location>
</feature>
<organism evidence="2 3">
    <name type="scientific">Citricoccus parietis</name>
    <dbReference type="NCBI Taxonomy" id="592307"/>
    <lineage>
        <taxon>Bacteria</taxon>
        <taxon>Bacillati</taxon>
        <taxon>Actinomycetota</taxon>
        <taxon>Actinomycetes</taxon>
        <taxon>Micrococcales</taxon>
        <taxon>Micrococcaceae</taxon>
        <taxon>Citricoccus</taxon>
    </lineage>
</organism>
<reference evidence="2 3" key="1">
    <citation type="submission" date="2024-09" db="EMBL/GenBank/DDBJ databases">
        <authorList>
            <person name="Sun Q."/>
            <person name="Mori K."/>
        </authorList>
    </citation>
    <scope>NUCLEOTIDE SEQUENCE [LARGE SCALE GENOMIC DNA]</scope>
    <source>
        <strain evidence="2 3">CCM 7609</strain>
    </source>
</reference>
<feature type="compositionally biased region" description="Gly residues" evidence="1">
    <location>
        <begin position="40"/>
        <end position="50"/>
    </location>
</feature>
<evidence type="ECO:0000256" key="1">
    <source>
        <dbReference type="SAM" id="MobiDB-lite"/>
    </source>
</evidence>
<sequence>MGFGEAFLGAPQQAAGSRAHVVLQGTEQPLLLRREADAGQFGGLGEGRGAGLLEVDPDPPARHRVRDPEPGGGEPASGPAEAHGRQRRGQVPRCEGVGTPPAPGQPAVTQLRLAVVLGPTVGTAVDDLEGPRPVPQGHGEEVEGLTALVTGPGAGDHHVPSRARRRPVTCAHGPYFLCLPCLP</sequence>
<dbReference type="Proteomes" id="UP001589575">
    <property type="component" value="Unassembled WGS sequence"/>
</dbReference>
<dbReference type="EMBL" id="JBHMFI010000001">
    <property type="protein sequence ID" value="MFB9070922.1"/>
    <property type="molecule type" value="Genomic_DNA"/>
</dbReference>
<name>A0ABV5FW62_9MICC</name>
<feature type="region of interest" description="Disordered" evidence="1">
    <location>
        <begin position="40"/>
        <end position="106"/>
    </location>
</feature>
<proteinExistence type="predicted"/>
<evidence type="ECO:0000313" key="2">
    <source>
        <dbReference type="EMBL" id="MFB9070922.1"/>
    </source>
</evidence>
<comment type="caution">
    <text evidence="2">The sequence shown here is derived from an EMBL/GenBank/DDBJ whole genome shotgun (WGS) entry which is preliminary data.</text>
</comment>
<evidence type="ECO:0000313" key="3">
    <source>
        <dbReference type="Proteomes" id="UP001589575"/>
    </source>
</evidence>
<protein>
    <submittedName>
        <fullName evidence="2">Uncharacterized protein</fullName>
    </submittedName>
</protein>
<accession>A0ABV5FW62</accession>
<gene>
    <name evidence="2" type="ORF">ACFFX0_06840</name>
</gene>